<keyword evidence="3" id="KW-0378">Hydrolase</keyword>
<dbReference type="Gene3D" id="2.60.120.200">
    <property type="match status" value="2"/>
</dbReference>
<accession>A0ABV9K739</accession>
<evidence type="ECO:0000313" key="6">
    <source>
        <dbReference type="EMBL" id="MFC4665476.1"/>
    </source>
</evidence>
<keyword evidence="7" id="KW-1185">Reference proteome</keyword>
<dbReference type="Gene3D" id="2.60.40.10">
    <property type="entry name" value="Immunoglobulins"/>
    <property type="match status" value="1"/>
</dbReference>
<dbReference type="InterPro" id="IPR013783">
    <property type="entry name" value="Ig-like_fold"/>
</dbReference>
<gene>
    <name evidence="6" type="ORF">ACFO3G_02440</name>
</gene>
<evidence type="ECO:0000256" key="4">
    <source>
        <dbReference type="SAM" id="Phobius"/>
    </source>
</evidence>
<dbReference type="NCBIfam" id="NF038128">
    <property type="entry name" value="choice_anch_J"/>
    <property type="match status" value="2"/>
</dbReference>
<comment type="similarity">
    <text evidence="1">Belongs to the peptidase C25 family.</text>
</comment>
<reference evidence="7" key="1">
    <citation type="journal article" date="2019" name="Int. J. Syst. Evol. Microbiol.">
        <title>The Global Catalogue of Microorganisms (GCM) 10K type strain sequencing project: providing services to taxonomists for standard genome sequencing and annotation.</title>
        <authorList>
            <consortium name="The Broad Institute Genomics Platform"/>
            <consortium name="The Broad Institute Genome Sequencing Center for Infectious Disease"/>
            <person name="Wu L."/>
            <person name="Ma J."/>
        </authorList>
    </citation>
    <scope>NUCLEOTIDE SEQUENCE [LARGE SCALE GENOMIC DNA]</scope>
    <source>
        <strain evidence="7">CGMCC 4.7357</strain>
    </source>
</reference>
<organism evidence="6 7">
    <name type="scientific">Falsiporphyromonas endometrii</name>
    <dbReference type="NCBI Taxonomy" id="1387297"/>
    <lineage>
        <taxon>Bacteria</taxon>
        <taxon>Pseudomonadati</taxon>
        <taxon>Bacteroidota</taxon>
        <taxon>Bacteroidia</taxon>
        <taxon>Bacteroidales</taxon>
        <taxon>Porphyromonadaceae</taxon>
        <taxon>Falsiporphyromonas</taxon>
    </lineage>
</organism>
<dbReference type="EMBL" id="JBHSGO010000044">
    <property type="protein sequence ID" value="MFC4665476.1"/>
    <property type="molecule type" value="Genomic_DNA"/>
</dbReference>
<feature type="domain" description="Cleaved adhesin" evidence="5">
    <location>
        <begin position="815"/>
        <end position="937"/>
    </location>
</feature>
<keyword evidence="4" id="KW-0812">Transmembrane</keyword>
<evidence type="ECO:0000256" key="1">
    <source>
        <dbReference type="ARBA" id="ARBA00006067"/>
    </source>
</evidence>
<keyword evidence="3" id="KW-0788">Thiol protease</keyword>
<evidence type="ECO:0000313" key="7">
    <source>
        <dbReference type="Proteomes" id="UP001596020"/>
    </source>
</evidence>
<evidence type="ECO:0000256" key="2">
    <source>
        <dbReference type="ARBA" id="ARBA00022670"/>
    </source>
</evidence>
<keyword evidence="2" id="KW-0645">Protease</keyword>
<comment type="caution">
    <text evidence="6">The sequence shown here is derived from an EMBL/GenBank/DDBJ whole genome shotgun (WGS) entry which is preliminary data.</text>
</comment>
<dbReference type="RefSeq" id="WP_380077647.1">
    <property type="nucleotide sequence ID" value="NZ_JBHSGO010000044.1"/>
</dbReference>
<dbReference type="PROSITE" id="PS51257">
    <property type="entry name" value="PROKAR_LIPOPROTEIN"/>
    <property type="match status" value="1"/>
</dbReference>
<dbReference type="Proteomes" id="UP001596020">
    <property type="component" value="Unassembled WGS sequence"/>
</dbReference>
<proteinExistence type="inferred from homology"/>
<sequence>MIKWDAPLEYYAMSFFKEERLGHYWILTLFSCCFLGITASANNYSEKWEPQKFLNPFTPESVLLQKDSIYKVLKTPNVSSIRTSRVPVTPPWSVKINSEEKFNLFKVIDNNNDGSTWILYDDRHGEISACYVYSVRDNADDWLVTPPVTLKKDVNYKIKFHAHSNSDYYKEKIELKVAQEADASILSSGEIVMPPTELVRSNTEFVKMFTPKEDANYYFGFHAISEKNMDRIFLLDLSIEKGAVNEAPSTPEGLKVEASEDGSLSTLITYTAPKQTVNGNILSKIDSVVIKRNDKKIATMTDVLPGSRQTYKDDYITLNGINTYHVSCFLSGLEGKEAYTSVFVGVDAPVKPDKFSISDLGSKIKFQWNPVTKGQKDGRINPKTISYKIHTFDDKNKPTVYVGEVVGETSWEKEYNTNEGNQKLTQYALMASNTGGNSEFQYSNAIVTGAPYKLPFNESFSFGGEHAFEHFWWMDGTGLGLDAGLSKVEFEDLYSYDDDGSCLKFTTYGYNDILNLYTGKLNIKTDSKVKLAFSYRTDGSPTSHFLLNAVMPDGKTLNLSEYDVTKKTNWETVIVDIPDYIKGLDHIMLNFQLKSTGSPAEPQTLYIDNVNVVETSSRDVSIRMKAPTKIQKGKSGKLRIYVRNSGAEDLNEYAIKVTKSGNVLTERSINEPLPAFTIKEFDIDLPVSAVEKADEFFIEAEVKVEKDDFLDNNKASSTIVLFDYDGPTANNLSGNCTYGVVNLTWNAPLPMNKTVLEDFESYEPWMIDNVGAWTMISRDNSISGSLFNDLQLPHEHEPYAFMVTNFERDYSAGKRLPGHSGYTYLSAIYGISKDGTSHVGTDKWLISPDLSGNAQTISFFAINHDAPEKKFSERINVLYSITDNNPDSFTQIGDTHVISKNVWEEVRVNLPQGATFFAIQSKNNPGECNWLGLDDITFEQGTGNVVGFNIYRNGELIANSVKEPSYSDKTASDGDNLYQVTVLYANGNESKPISVVVKTSDTGLLTITNEGKPFDIYSIDGYLIKKGALSFEGIPEGIYIVNEQKVIIH</sequence>
<keyword evidence="4" id="KW-1133">Transmembrane helix</keyword>
<evidence type="ECO:0000256" key="3">
    <source>
        <dbReference type="ARBA" id="ARBA00022807"/>
    </source>
</evidence>
<dbReference type="Pfam" id="PF07675">
    <property type="entry name" value="Cleaved_Adhesin"/>
    <property type="match status" value="2"/>
</dbReference>
<evidence type="ECO:0000259" key="5">
    <source>
        <dbReference type="Pfam" id="PF07675"/>
    </source>
</evidence>
<protein>
    <submittedName>
        <fullName evidence="6">Choice-of-anchor J domain-containing protein</fullName>
    </submittedName>
</protein>
<name>A0ABV9K739_9PORP</name>
<feature type="domain" description="Cleaved adhesin" evidence="5">
    <location>
        <begin position="102"/>
        <end position="170"/>
    </location>
</feature>
<feature type="transmembrane region" description="Helical" evidence="4">
    <location>
        <begin position="21"/>
        <end position="41"/>
    </location>
</feature>
<dbReference type="InterPro" id="IPR011628">
    <property type="entry name" value="Cleaved_adhesin"/>
</dbReference>
<keyword evidence="4" id="KW-0472">Membrane</keyword>